<dbReference type="AlphaFoldDB" id="A0A380VDI5"/>
<dbReference type="Gene3D" id="3.40.50.1000">
    <property type="entry name" value="HAD superfamily/HAD-like"/>
    <property type="match status" value="1"/>
</dbReference>
<name>A0A380VDI5_9PAST</name>
<dbReference type="Pfam" id="PF03767">
    <property type="entry name" value="Acid_phosphat_B"/>
    <property type="match status" value="1"/>
</dbReference>
<keyword evidence="2" id="KW-0449">Lipoprotein</keyword>
<reference evidence="2 3" key="1">
    <citation type="submission" date="2018-06" db="EMBL/GenBank/DDBJ databases">
        <authorList>
            <consortium name="Pathogen Informatics"/>
            <person name="Doyle S."/>
        </authorList>
    </citation>
    <scope>NUCLEOTIDE SEQUENCE [LARGE SCALE GENOMIC DNA]</scope>
    <source>
        <strain evidence="2 3">NCTC10851</strain>
    </source>
</reference>
<dbReference type="InterPro" id="IPR023214">
    <property type="entry name" value="HAD_sf"/>
</dbReference>
<dbReference type="InterPro" id="IPR005519">
    <property type="entry name" value="Acid_phosphat_B-like"/>
</dbReference>
<dbReference type="InterPro" id="IPR036412">
    <property type="entry name" value="HAD-like_sf"/>
</dbReference>
<protein>
    <submittedName>
        <fullName evidence="2">Lipoprotein E</fullName>
    </submittedName>
</protein>
<organism evidence="2 3">
    <name type="scientific">Actinobacillus seminis</name>
    <dbReference type="NCBI Taxonomy" id="722"/>
    <lineage>
        <taxon>Bacteria</taxon>
        <taxon>Pseudomonadati</taxon>
        <taxon>Pseudomonadota</taxon>
        <taxon>Gammaproteobacteria</taxon>
        <taxon>Pasteurellales</taxon>
        <taxon>Pasteurellaceae</taxon>
        <taxon>Actinobacillus</taxon>
    </lineage>
</organism>
<accession>A0A380VDI5</accession>
<evidence type="ECO:0000313" key="3">
    <source>
        <dbReference type="Proteomes" id="UP000254507"/>
    </source>
</evidence>
<evidence type="ECO:0000256" key="1">
    <source>
        <dbReference type="ARBA" id="ARBA00022729"/>
    </source>
</evidence>
<dbReference type="EMBL" id="UFSB01000001">
    <property type="protein sequence ID" value="SUU36467.1"/>
    <property type="molecule type" value="Genomic_DNA"/>
</dbReference>
<evidence type="ECO:0000313" key="2">
    <source>
        <dbReference type="EMBL" id="SUU36467.1"/>
    </source>
</evidence>
<sequence length="132" mass="15315">MSNRLDSVEKAGTIDDMKRLGFTYVTEDRLLLKQDKSNKSPRFEQIMQQGYDIVVFVGNNLNDFGDATYHKSNQERREFVAKNQHLFGTKYIVLPNPNYGDWEGGLSSNYYKDNTQNKLNIRNQAIKAWNGK</sequence>
<proteinExistence type="predicted"/>
<keyword evidence="1" id="KW-0732">Signal</keyword>
<dbReference type="SUPFAM" id="SSF56784">
    <property type="entry name" value="HAD-like"/>
    <property type="match status" value="1"/>
</dbReference>
<gene>
    <name evidence="2" type="primary">hel_1</name>
    <name evidence="2" type="ORF">NCTC10851_01232</name>
</gene>
<dbReference type="Proteomes" id="UP000254507">
    <property type="component" value="Unassembled WGS sequence"/>
</dbReference>